<dbReference type="InterPro" id="IPR011397">
    <property type="entry name" value="YhfC"/>
</dbReference>
<comment type="caution">
    <text evidence="2">The sequence shown here is derived from an EMBL/GenBank/DDBJ whole genome shotgun (WGS) entry which is preliminary data.</text>
</comment>
<keyword evidence="1" id="KW-0472">Membrane</keyword>
<protein>
    <submittedName>
        <fullName evidence="2">Uncharacterized membrane protein YhfC</fullName>
    </submittedName>
</protein>
<name>A0ABY1SBI5_CALBS</name>
<organism evidence="2 3">
    <name type="scientific">Caldicellulosiruptor bescii</name>
    <name type="common">Anaerocellum thermophilum</name>
    <dbReference type="NCBI Taxonomy" id="31899"/>
    <lineage>
        <taxon>Bacteria</taxon>
        <taxon>Bacillati</taxon>
        <taxon>Bacillota</taxon>
        <taxon>Bacillota incertae sedis</taxon>
        <taxon>Caldicellulosiruptorales</taxon>
        <taxon>Caldicellulosiruptoraceae</taxon>
        <taxon>Caldicellulosiruptor</taxon>
    </lineage>
</organism>
<feature type="transmembrane region" description="Helical" evidence="1">
    <location>
        <begin position="204"/>
        <end position="223"/>
    </location>
</feature>
<feature type="transmembrane region" description="Helical" evidence="1">
    <location>
        <begin position="40"/>
        <end position="63"/>
    </location>
</feature>
<feature type="transmembrane region" description="Helical" evidence="1">
    <location>
        <begin position="173"/>
        <end position="197"/>
    </location>
</feature>
<feature type="transmembrane region" description="Helical" evidence="1">
    <location>
        <begin position="229"/>
        <end position="250"/>
    </location>
</feature>
<sequence length="261" mass="29087">MLVSNFKIIFMCITLLLSVGFPVVLAVVVLKKYSRVLNSILIGALIFFISQIVLRIPILQILSKQSYFVEFSKHYLVYSLFLGLTAGIFEEVGRYIGFRGFLKDRLNYQNGLAYGIGHGGIESILLVGMSYINNIVFSFLINSGSLDTLLKSKVAPEVIGAIKSALINTPASAFLLAGFERVFTMAVQIALSLLVLVAVKKGKLYYLVLAILLHTIIDTPVAYMSLLKVNIFAIEFVVLLWAVLSLIYIIKWKDIHRIQES</sequence>
<keyword evidence="1" id="KW-0812">Transmembrane</keyword>
<gene>
    <name evidence="2" type="ORF">SAMN05216240_2756</name>
</gene>
<dbReference type="EMBL" id="FXXC01000001">
    <property type="protein sequence ID" value="SMR95669.1"/>
    <property type="molecule type" value="Genomic_DNA"/>
</dbReference>
<feature type="transmembrane region" description="Helical" evidence="1">
    <location>
        <begin position="112"/>
        <end position="132"/>
    </location>
</feature>
<feature type="transmembrane region" description="Helical" evidence="1">
    <location>
        <begin position="6"/>
        <end position="28"/>
    </location>
</feature>
<dbReference type="Proteomes" id="UP000196803">
    <property type="component" value="Unassembled WGS sequence"/>
</dbReference>
<keyword evidence="1" id="KW-1133">Transmembrane helix</keyword>
<evidence type="ECO:0000256" key="1">
    <source>
        <dbReference type="SAM" id="Phobius"/>
    </source>
</evidence>
<reference evidence="2 3" key="1">
    <citation type="submission" date="2017-05" db="EMBL/GenBank/DDBJ databases">
        <authorList>
            <person name="Varghese N."/>
            <person name="Submissions S."/>
        </authorList>
    </citation>
    <scope>NUCLEOTIDE SEQUENCE [LARGE SCALE GENOMIC DNA]</scope>
    <source>
        <strain evidence="2 3">MACB1020</strain>
    </source>
</reference>
<evidence type="ECO:0000313" key="3">
    <source>
        <dbReference type="Proteomes" id="UP000196803"/>
    </source>
</evidence>
<dbReference type="PIRSF" id="PIRSF033101">
    <property type="entry name" value="UCP033101"/>
    <property type="match status" value="1"/>
</dbReference>
<proteinExistence type="predicted"/>
<dbReference type="Pfam" id="PF10086">
    <property type="entry name" value="YhfC"/>
    <property type="match status" value="1"/>
</dbReference>
<keyword evidence="3" id="KW-1185">Reference proteome</keyword>
<feature type="transmembrane region" description="Helical" evidence="1">
    <location>
        <begin position="75"/>
        <end position="92"/>
    </location>
</feature>
<accession>A0ABY1SBI5</accession>
<evidence type="ECO:0000313" key="2">
    <source>
        <dbReference type="EMBL" id="SMR95669.1"/>
    </source>
</evidence>